<dbReference type="AlphaFoldDB" id="A0A839PWT6"/>
<feature type="transmembrane region" description="Helical" evidence="2">
    <location>
        <begin position="431"/>
        <end position="454"/>
    </location>
</feature>
<comment type="caution">
    <text evidence="3">The sequence shown here is derived from an EMBL/GenBank/DDBJ whole genome shotgun (WGS) entry which is preliminary data.</text>
</comment>
<dbReference type="EMBL" id="JACHVT010000001">
    <property type="protein sequence ID" value="MBB2984861.1"/>
    <property type="molecule type" value="Genomic_DNA"/>
</dbReference>
<evidence type="ECO:0008006" key="5">
    <source>
        <dbReference type="Google" id="ProtNLM"/>
    </source>
</evidence>
<evidence type="ECO:0000256" key="1">
    <source>
        <dbReference type="SAM" id="MobiDB-lite"/>
    </source>
</evidence>
<organism evidence="3 4">
    <name type="scientific">Terracoccus luteus</name>
    <dbReference type="NCBI Taxonomy" id="53356"/>
    <lineage>
        <taxon>Bacteria</taxon>
        <taxon>Bacillati</taxon>
        <taxon>Actinomycetota</taxon>
        <taxon>Actinomycetes</taxon>
        <taxon>Micrococcales</taxon>
        <taxon>Intrasporangiaceae</taxon>
        <taxon>Terracoccus</taxon>
    </lineage>
</organism>
<accession>A0A839PWT6</accession>
<dbReference type="InterPro" id="IPR029058">
    <property type="entry name" value="AB_hydrolase_fold"/>
</dbReference>
<dbReference type="Proteomes" id="UP000590811">
    <property type="component" value="Unassembled WGS sequence"/>
</dbReference>
<keyword evidence="2" id="KW-0812">Transmembrane</keyword>
<dbReference type="SUPFAM" id="SSF53474">
    <property type="entry name" value="alpha/beta-Hydrolases"/>
    <property type="match status" value="1"/>
</dbReference>
<dbReference type="RefSeq" id="WP_184506889.1">
    <property type="nucleotide sequence ID" value="NZ_JACHVT010000001.1"/>
</dbReference>
<dbReference type="Gene3D" id="3.40.50.1820">
    <property type="entry name" value="alpha/beta hydrolase"/>
    <property type="match status" value="1"/>
</dbReference>
<keyword evidence="2" id="KW-0472">Membrane</keyword>
<reference evidence="3 4" key="1">
    <citation type="submission" date="2020-08" db="EMBL/GenBank/DDBJ databases">
        <title>Genomic Encyclopedia of Type Strains, Phase IV (KMG-V): Genome sequencing to study the core and pangenomes of soil and plant-associated prokaryotes.</title>
        <authorList>
            <person name="Whitman W."/>
        </authorList>
    </citation>
    <scope>NUCLEOTIDE SEQUENCE [LARGE SCALE GENOMIC DNA]</scope>
    <source>
        <strain evidence="3 4">B3ACCR2</strain>
    </source>
</reference>
<feature type="region of interest" description="Disordered" evidence="1">
    <location>
        <begin position="586"/>
        <end position="612"/>
    </location>
</feature>
<gene>
    <name evidence="3" type="ORF">FHW14_000001</name>
</gene>
<protein>
    <recommendedName>
        <fullName evidence="5">Alpha/beta hydrolase family protein</fullName>
    </recommendedName>
</protein>
<evidence type="ECO:0000256" key="2">
    <source>
        <dbReference type="SAM" id="Phobius"/>
    </source>
</evidence>
<evidence type="ECO:0000313" key="3">
    <source>
        <dbReference type="EMBL" id="MBB2984861.1"/>
    </source>
</evidence>
<keyword evidence="2" id="KW-1133">Transmembrane helix</keyword>
<name>A0A839PWT6_9MICO</name>
<feature type="transmembrane region" description="Helical" evidence="2">
    <location>
        <begin position="460"/>
        <end position="479"/>
    </location>
</feature>
<evidence type="ECO:0000313" key="4">
    <source>
        <dbReference type="Proteomes" id="UP000590811"/>
    </source>
</evidence>
<sequence length="612" mass="65139">MNGVLYLHGVGDHTTDEKWRTTLEQSLQDLGYPGLDQVGVICAPKYTDLLSTDSLPKVAAPHRARDPKDDRLERRRAYELGQGRMRRLLAVDDVIDPPRGVFSGVPDDIVDGLTQGVTAFQPTLKQAGRYMRNANLRATILNRVLQELPQCDELVIIGHSLGSLVAIDLLDHLPPTCSVSRLVTLGSPAGLPVMHDNTERLLKDFPYGQVRSWVNVLSPLDPVTGGRGLTWLFAAAHDLRVDMPFKVHAASAYLRQPKVGLAVGEALFGSLSKEVDERRGTAVESLTTVESQGLFALAFAHMTLHEMSKSDPDSAKRYGEALAVVQAVVLEALTSVAHGQGRGVSSEVLNLKSGSAPPCPRAWTFEESVRLLVVTATTNLVAPWEIEVHKPAREALPAASVGLGFGAQQGSKVSQALAEARRALDLERDVAWGRLLLGAAGVAIVIAAPVGLALAAPAGLAGAAAVTSALAAFGPGGMIGGMAMAGTMVGTGAITAVSAALVDAPRAVLEIEVVRRVAHARARQLLGLPQDLLDWRLLTEMEGRAAEDLGRLSAFSDGNAPTLKELRLKAALVAKATRWMLERGLGQPVPEPHARQRGQDNMLAIGHKEGPK</sequence>
<proteinExistence type="predicted"/>